<dbReference type="OrthoDB" id="1822354at2"/>
<proteinExistence type="predicted"/>
<evidence type="ECO:0000313" key="2">
    <source>
        <dbReference type="Proteomes" id="UP000016662"/>
    </source>
</evidence>
<dbReference type="AlphaFoldDB" id="U2K7R7"/>
<gene>
    <name evidence="1" type="ORF">RUMCAL_03161</name>
</gene>
<accession>U2K7R7</accession>
<dbReference type="Proteomes" id="UP000016662">
    <property type="component" value="Unassembled WGS sequence"/>
</dbReference>
<dbReference type="eggNOG" id="ENOG50329M3">
    <property type="taxonomic scope" value="Bacteria"/>
</dbReference>
<protein>
    <submittedName>
        <fullName evidence="1">Uncharacterized protein</fullName>
    </submittedName>
</protein>
<sequence>MIKVTNLQEMNRIENGSLQMHIQKKAEAMMQEYQVENMDDIGCFVILEKEEFACVPMNELEFVEVLEIGAESYLHGVRIIDESCGEDIYLPVEVVRC</sequence>
<reference evidence="1 2" key="1">
    <citation type="submission" date="2013-07" db="EMBL/GenBank/DDBJ databases">
        <authorList>
            <person name="Weinstock G."/>
            <person name="Sodergren E."/>
            <person name="Wylie T."/>
            <person name="Fulton L."/>
            <person name="Fulton R."/>
            <person name="Fronick C."/>
            <person name="O'Laughlin M."/>
            <person name="Godfrey J."/>
            <person name="Miner T."/>
            <person name="Herter B."/>
            <person name="Appelbaum E."/>
            <person name="Cordes M."/>
            <person name="Lek S."/>
            <person name="Wollam A."/>
            <person name="Pepin K.H."/>
            <person name="Palsikar V.B."/>
            <person name="Mitreva M."/>
            <person name="Wilson R.K."/>
        </authorList>
    </citation>
    <scope>NUCLEOTIDE SEQUENCE [LARGE SCALE GENOMIC DNA]</scope>
    <source>
        <strain evidence="1 2">ATCC 27760</strain>
    </source>
</reference>
<dbReference type="HOGENOM" id="CLU_2344920_0_0_9"/>
<name>U2K7R7_9FIRM</name>
<comment type="caution">
    <text evidence="1">The sequence shown here is derived from an EMBL/GenBank/DDBJ whole genome shotgun (WGS) entry which is preliminary data.</text>
</comment>
<dbReference type="PATRIC" id="fig|411473.3.peg.2647"/>
<dbReference type="EMBL" id="AWVF01000415">
    <property type="protein sequence ID" value="ERJ88135.1"/>
    <property type="molecule type" value="Genomic_DNA"/>
</dbReference>
<dbReference type="RefSeq" id="WP_021681389.1">
    <property type="nucleotide sequence ID" value="NZ_KI260345.1"/>
</dbReference>
<evidence type="ECO:0000313" key="1">
    <source>
        <dbReference type="EMBL" id="ERJ88135.1"/>
    </source>
</evidence>
<dbReference type="STRING" id="411473.RUMCAL_03161"/>
<keyword evidence="2" id="KW-1185">Reference proteome</keyword>
<organism evidence="1 2">
    <name type="scientific">Ruminococcus callidus ATCC 27760</name>
    <dbReference type="NCBI Taxonomy" id="411473"/>
    <lineage>
        <taxon>Bacteria</taxon>
        <taxon>Bacillati</taxon>
        <taxon>Bacillota</taxon>
        <taxon>Clostridia</taxon>
        <taxon>Eubacteriales</taxon>
        <taxon>Oscillospiraceae</taxon>
        <taxon>Ruminococcus</taxon>
    </lineage>
</organism>